<dbReference type="InterPro" id="IPR001753">
    <property type="entry name" value="Enoyl-CoA_hydra/iso"/>
</dbReference>
<dbReference type="Proteomes" id="UP000272400">
    <property type="component" value="Unassembled WGS sequence"/>
</dbReference>
<reference evidence="5 6" key="1">
    <citation type="submission" date="2018-11" db="EMBL/GenBank/DDBJ databases">
        <title>Sequencing the genomes of 1000 actinobacteria strains.</title>
        <authorList>
            <person name="Klenk H.-P."/>
        </authorList>
    </citation>
    <scope>NUCLEOTIDE SEQUENCE [LARGE SCALE GENOMIC DNA]</scope>
    <source>
        <strain evidence="5 6">DSM 44254</strain>
    </source>
</reference>
<dbReference type="PROSITE" id="PS00166">
    <property type="entry name" value="ENOYL_COA_HYDRATASE"/>
    <property type="match status" value="1"/>
</dbReference>
<organism evidence="5 6">
    <name type="scientific">Actinocorallia herbida</name>
    <dbReference type="NCBI Taxonomy" id="58109"/>
    <lineage>
        <taxon>Bacteria</taxon>
        <taxon>Bacillati</taxon>
        <taxon>Actinomycetota</taxon>
        <taxon>Actinomycetes</taxon>
        <taxon>Streptosporangiales</taxon>
        <taxon>Thermomonosporaceae</taxon>
        <taxon>Actinocorallia</taxon>
    </lineage>
</organism>
<evidence type="ECO:0000313" key="5">
    <source>
        <dbReference type="EMBL" id="ROO87921.1"/>
    </source>
</evidence>
<dbReference type="Gene3D" id="1.10.12.10">
    <property type="entry name" value="Lyase 2-enoyl-coa Hydratase, Chain A, domain 2"/>
    <property type="match status" value="1"/>
</dbReference>
<dbReference type="EMBL" id="RJKE01000001">
    <property type="protein sequence ID" value="ROO87921.1"/>
    <property type="molecule type" value="Genomic_DNA"/>
</dbReference>
<dbReference type="GO" id="GO:0016829">
    <property type="term" value="F:lyase activity"/>
    <property type="evidence" value="ECO:0007669"/>
    <property type="project" value="UniProtKB-KW"/>
</dbReference>
<keyword evidence="2" id="KW-0443">Lipid metabolism</keyword>
<evidence type="ECO:0000313" key="6">
    <source>
        <dbReference type="Proteomes" id="UP000272400"/>
    </source>
</evidence>
<dbReference type="PANTHER" id="PTHR11941:SF169">
    <property type="entry name" value="(7AS)-7A-METHYL-1,5-DIOXO-2,3,5,6,7,7A-HEXAHYDRO-1H-INDENE-CARBOXYL-COA HYDROLASE"/>
    <property type="match status" value="1"/>
</dbReference>
<evidence type="ECO:0000256" key="1">
    <source>
        <dbReference type="ARBA" id="ARBA00005254"/>
    </source>
</evidence>
<sequence>MIDIQNIDYYVSLLDEKVAHWGVAKEKSMSDAVLVEHVDGVAVITINRPEARNAVNRAVSIGVGEALEEFDARDDLTAAVLTGAGGTFCSGMDLKAFVAGENVVHPVRGLAGITSQPPRKPVIAAVEGYALAGGCEIVLACDLVVAAENAKFGIPEVKRGLVAGAGGLLRLPRRIPYSVAMRLALTGEFLTAPDAERYGLVTEVTAPGEALAKARELAALIAANAPMAVAATKEIIVGAGSWPADEAFTHQAKIIEPILTSEDAREGATAFAEKRPPVWRNR</sequence>
<dbReference type="Pfam" id="PF00378">
    <property type="entry name" value="ECH_1"/>
    <property type="match status" value="1"/>
</dbReference>
<name>A0A3N1D316_9ACTN</name>
<proteinExistence type="inferred from homology"/>
<dbReference type="InterPro" id="IPR018376">
    <property type="entry name" value="Enoyl-CoA_hyd/isom_CS"/>
</dbReference>
<dbReference type="AlphaFoldDB" id="A0A3N1D316"/>
<dbReference type="InterPro" id="IPR029045">
    <property type="entry name" value="ClpP/crotonase-like_dom_sf"/>
</dbReference>
<evidence type="ECO:0000256" key="2">
    <source>
        <dbReference type="ARBA" id="ARBA00023098"/>
    </source>
</evidence>
<dbReference type="Gene3D" id="3.90.226.10">
    <property type="entry name" value="2-enoyl-CoA Hydratase, Chain A, domain 1"/>
    <property type="match status" value="1"/>
</dbReference>
<keyword evidence="6" id="KW-1185">Reference proteome</keyword>
<dbReference type="SUPFAM" id="SSF52096">
    <property type="entry name" value="ClpP/crotonase"/>
    <property type="match status" value="1"/>
</dbReference>
<dbReference type="NCBIfam" id="NF006100">
    <property type="entry name" value="PRK08252.1"/>
    <property type="match status" value="1"/>
</dbReference>
<comment type="caution">
    <text evidence="5">The sequence shown here is derived from an EMBL/GenBank/DDBJ whole genome shotgun (WGS) entry which is preliminary data.</text>
</comment>
<evidence type="ECO:0000256" key="3">
    <source>
        <dbReference type="ARBA" id="ARBA00023239"/>
    </source>
</evidence>
<accession>A0A3N1D316</accession>
<dbReference type="GO" id="GO:0006635">
    <property type="term" value="P:fatty acid beta-oxidation"/>
    <property type="evidence" value="ECO:0007669"/>
    <property type="project" value="TreeGrafter"/>
</dbReference>
<comment type="similarity">
    <text evidence="1 4">Belongs to the enoyl-CoA hydratase/isomerase family.</text>
</comment>
<gene>
    <name evidence="5" type="ORF">EDD29_5569</name>
</gene>
<dbReference type="CDD" id="cd06558">
    <property type="entry name" value="crotonase-like"/>
    <property type="match status" value="1"/>
</dbReference>
<dbReference type="InterPro" id="IPR014748">
    <property type="entry name" value="Enoyl-CoA_hydra_C"/>
</dbReference>
<dbReference type="PANTHER" id="PTHR11941">
    <property type="entry name" value="ENOYL-COA HYDRATASE-RELATED"/>
    <property type="match status" value="1"/>
</dbReference>
<protein>
    <submittedName>
        <fullName evidence="5">Enoyl-CoA hydratase</fullName>
    </submittedName>
</protein>
<evidence type="ECO:0000256" key="4">
    <source>
        <dbReference type="RuleBase" id="RU003707"/>
    </source>
</evidence>
<keyword evidence="3" id="KW-0456">Lyase</keyword>